<keyword evidence="3" id="KW-1185">Reference proteome</keyword>
<dbReference type="Proteomes" id="UP000027982">
    <property type="component" value="Chromosome"/>
</dbReference>
<organism evidence="2 3">
    <name type="scientific">Fimbriimonas ginsengisoli Gsoil 348</name>
    <dbReference type="NCBI Taxonomy" id="661478"/>
    <lineage>
        <taxon>Bacteria</taxon>
        <taxon>Bacillati</taxon>
        <taxon>Armatimonadota</taxon>
        <taxon>Fimbriimonadia</taxon>
        <taxon>Fimbriimonadales</taxon>
        <taxon>Fimbriimonadaceae</taxon>
        <taxon>Fimbriimonas</taxon>
    </lineage>
</organism>
<sequence>MIKPFFAATAASFATAVLIGFAFASPQTLRSSKVEAARPVNIKFEWVQAAPKSVDSLTITVDSGQVANISRPMGAAKGMRTVTVTPILQGESEVTLDVDVRSDTQGSQHLKTRVTVPMGMTKVISAATSKTTGSREAASEELVFVTANL</sequence>
<feature type="chain" id="PRO_5001651918" evidence="1">
    <location>
        <begin position="25"/>
        <end position="149"/>
    </location>
</feature>
<evidence type="ECO:0000256" key="1">
    <source>
        <dbReference type="SAM" id="SignalP"/>
    </source>
</evidence>
<evidence type="ECO:0000313" key="2">
    <source>
        <dbReference type="EMBL" id="AIE85100.1"/>
    </source>
</evidence>
<gene>
    <name evidence="2" type="ORF">OP10G_1732</name>
</gene>
<dbReference type="HOGENOM" id="CLU_1746922_0_0_0"/>
<dbReference type="STRING" id="661478.OP10G_1732"/>
<name>A0A068NQU8_FIMGI</name>
<dbReference type="RefSeq" id="WP_025226308.1">
    <property type="nucleotide sequence ID" value="NZ_CP007139.1"/>
</dbReference>
<evidence type="ECO:0000313" key="3">
    <source>
        <dbReference type="Proteomes" id="UP000027982"/>
    </source>
</evidence>
<dbReference type="AlphaFoldDB" id="A0A068NQU8"/>
<dbReference type="KEGG" id="fgi:OP10G_1732"/>
<reference evidence="2 3" key="1">
    <citation type="journal article" date="2014" name="PLoS ONE">
        <title>The first complete genome sequence of the class fimbriimonadia in the phylum armatimonadetes.</title>
        <authorList>
            <person name="Hu Z.Y."/>
            <person name="Wang Y.Z."/>
            <person name="Im W.T."/>
            <person name="Wang S.Y."/>
            <person name="Zhao G.P."/>
            <person name="Zheng H.J."/>
            <person name="Quan Z.X."/>
        </authorList>
    </citation>
    <scope>NUCLEOTIDE SEQUENCE [LARGE SCALE GENOMIC DNA]</scope>
    <source>
        <strain evidence="2">Gsoil 348</strain>
    </source>
</reference>
<accession>A0A068NQU8</accession>
<protein>
    <submittedName>
        <fullName evidence="2">Uncharacterized protein</fullName>
    </submittedName>
</protein>
<feature type="signal peptide" evidence="1">
    <location>
        <begin position="1"/>
        <end position="24"/>
    </location>
</feature>
<keyword evidence="1" id="KW-0732">Signal</keyword>
<dbReference type="EMBL" id="CP007139">
    <property type="protein sequence ID" value="AIE85100.1"/>
    <property type="molecule type" value="Genomic_DNA"/>
</dbReference>
<proteinExistence type="predicted"/>